<dbReference type="AlphaFoldDB" id="A0A1Q9AKC9"/>
<name>A0A1Q9AKC9_9HYPH</name>
<dbReference type="InterPro" id="IPR006059">
    <property type="entry name" value="SBP"/>
</dbReference>
<dbReference type="Pfam" id="PF13416">
    <property type="entry name" value="SBP_bac_8"/>
    <property type="match status" value="1"/>
</dbReference>
<proteinExistence type="predicted"/>
<dbReference type="PANTHER" id="PTHR42779:SF1">
    <property type="entry name" value="PROTEIN YNJB"/>
    <property type="match status" value="1"/>
</dbReference>
<dbReference type="InterPro" id="IPR006311">
    <property type="entry name" value="TAT_signal"/>
</dbReference>
<dbReference type="Proteomes" id="UP000186143">
    <property type="component" value="Unassembled WGS sequence"/>
</dbReference>
<gene>
    <name evidence="2" type="ORF">BJF92_07815</name>
</gene>
<organism evidence="2 3">
    <name type="scientific">Xaviernesmea rhizosphaerae</name>
    <dbReference type="NCBI Taxonomy" id="1672749"/>
    <lineage>
        <taxon>Bacteria</taxon>
        <taxon>Pseudomonadati</taxon>
        <taxon>Pseudomonadota</taxon>
        <taxon>Alphaproteobacteria</taxon>
        <taxon>Hyphomicrobiales</taxon>
        <taxon>Rhizobiaceae</taxon>
        <taxon>Rhizobium/Agrobacterium group</taxon>
        <taxon>Xaviernesmea</taxon>
    </lineage>
</organism>
<evidence type="ECO:0000313" key="3">
    <source>
        <dbReference type="Proteomes" id="UP000186143"/>
    </source>
</evidence>
<dbReference type="PROSITE" id="PS51318">
    <property type="entry name" value="TAT"/>
    <property type="match status" value="1"/>
</dbReference>
<keyword evidence="1" id="KW-0574">Periplasm</keyword>
<evidence type="ECO:0000313" key="2">
    <source>
        <dbReference type="EMBL" id="OLP55738.1"/>
    </source>
</evidence>
<dbReference type="SUPFAM" id="SSF53850">
    <property type="entry name" value="Periplasmic binding protein-like II"/>
    <property type="match status" value="1"/>
</dbReference>
<evidence type="ECO:0000256" key="1">
    <source>
        <dbReference type="ARBA" id="ARBA00022764"/>
    </source>
</evidence>
<dbReference type="OrthoDB" id="3239593at2"/>
<dbReference type="InterPro" id="IPR019546">
    <property type="entry name" value="TAT_signal_bac_arc"/>
</dbReference>
<dbReference type="PANTHER" id="PTHR42779">
    <property type="entry name" value="PROTEIN YNJB"/>
    <property type="match status" value="1"/>
</dbReference>
<sequence length="381" mass="40851">MDRRDFLRLSAAGAAFVAASGAQIGVSSAAEGTLDIFFNSDTNIIDFWTNVIKPGFEAANSGVTLNLVPGGGGSGVNALADRAMAAFQAKKDPQIDMLEATTPFYPAGSIEAGLWVNFETSGLSNQPKVNPVTVQSPFLLPYRGSQVVLMYNADQVKDVPATFPALVEWIKANPGKFTYARPDLGDSGACFIERALQEVTGQKPDLFQPENYTDAYANPMFEKLWPLLKEIQPALFNGGEYTSGNTASIQLLASGAISMTVAWSDMALQAMSQGVVPETTAVAQLQDLAFTGGFSGVVVPTVARNKDAAIKLADYIISADVQEKVVTDLGGFPSIGWDNLSKELQEKFAKVAPKSIPVFPGTWEPKLFEGWYRNVASNIKQ</sequence>
<protein>
    <submittedName>
        <fullName evidence="2">ABC transporter substrate-binding protein</fullName>
    </submittedName>
</protein>
<dbReference type="Gene3D" id="3.40.190.10">
    <property type="entry name" value="Periplasmic binding protein-like II"/>
    <property type="match status" value="2"/>
</dbReference>
<dbReference type="NCBIfam" id="TIGR01409">
    <property type="entry name" value="TAT_signal_seq"/>
    <property type="match status" value="1"/>
</dbReference>
<dbReference type="EMBL" id="MKIO01000027">
    <property type="protein sequence ID" value="OLP55738.1"/>
    <property type="molecule type" value="Genomic_DNA"/>
</dbReference>
<dbReference type="STRING" id="1672749.BJF92_07815"/>
<comment type="caution">
    <text evidence="2">The sequence shown here is derived from an EMBL/GenBank/DDBJ whole genome shotgun (WGS) entry which is preliminary data.</text>
</comment>
<reference evidence="2 3" key="1">
    <citation type="submission" date="2016-09" db="EMBL/GenBank/DDBJ databases">
        <title>Rhizobium sp. nov., a novel species isolated from the rice rhizosphere.</title>
        <authorList>
            <person name="Zhao J."/>
            <person name="Zhang X."/>
        </authorList>
    </citation>
    <scope>NUCLEOTIDE SEQUENCE [LARGE SCALE GENOMIC DNA]</scope>
    <source>
        <strain evidence="2 3">MH17</strain>
    </source>
</reference>
<accession>A0A1Q9AKC9</accession>